<dbReference type="RefSeq" id="WP_188675675.1">
    <property type="nucleotide sequence ID" value="NZ_BMJH01000003.1"/>
</dbReference>
<evidence type="ECO:0000313" key="2">
    <source>
        <dbReference type="EMBL" id="GGC71764.1"/>
    </source>
</evidence>
<evidence type="ECO:0000313" key="3">
    <source>
        <dbReference type="Proteomes" id="UP000641514"/>
    </source>
</evidence>
<protein>
    <recommendedName>
        <fullName evidence="4">YtxH domain-containing protein</fullName>
    </recommendedName>
</protein>
<dbReference type="EMBL" id="BMJH01000003">
    <property type="protein sequence ID" value="GGC71764.1"/>
    <property type="molecule type" value="Genomic_DNA"/>
</dbReference>
<feature type="region of interest" description="Disordered" evidence="1">
    <location>
        <begin position="66"/>
        <end position="86"/>
    </location>
</feature>
<comment type="caution">
    <text evidence="2">The sequence shown here is derived from an EMBL/GenBank/DDBJ whole genome shotgun (WGS) entry which is preliminary data.</text>
</comment>
<reference evidence="2" key="1">
    <citation type="journal article" date="2014" name="Int. J. Syst. Evol. Microbiol.">
        <title>Complete genome sequence of Corynebacterium casei LMG S-19264T (=DSM 44701T), isolated from a smear-ripened cheese.</title>
        <authorList>
            <consortium name="US DOE Joint Genome Institute (JGI-PGF)"/>
            <person name="Walter F."/>
            <person name="Albersmeier A."/>
            <person name="Kalinowski J."/>
            <person name="Ruckert C."/>
        </authorList>
    </citation>
    <scope>NUCLEOTIDE SEQUENCE</scope>
    <source>
        <strain evidence="2">CGMCC 1.15478</strain>
    </source>
</reference>
<gene>
    <name evidence="2" type="ORF">GCM10011410_25950</name>
</gene>
<keyword evidence="3" id="KW-1185">Reference proteome</keyword>
<dbReference type="Proteomes" id="UP000641514">
    <property type="component" value="Unassembled WGS sequence"/>
</dbReference>
<organism evidence="2 3">
    <name type="scientific">Hoyosella rhizosphaerae</name>
    <dbReference type="NCBI Taxonomy" id="1755582"/>
    <lineage>
        <taxon>Bacteria</taxon>
        <taxon>Bacillati</taxon>
        <taxon>Actinomycetota</taxon>
        <taxon>Actinomycetes</taxon>
        <taxon>Mycobacteriales</taxon>
        <taxon>Hoyosellaceae</taxon>
        <taxon>Hoyosella</taxon>
    </lineage>
</organism>
<sequence length="86" mass="9153">MIGLVVGVAAGYVLGTRAGRERYNQISRAAKTLATSPATKKAIDVGRQKLSEALSTEPKLERIADIDDSTSVYAPHDRQRGNNGLG</sequence>
<dbReference type="AlphaFoldDB" id="A0A916UFZ2"/>
<evidence type="ECO:0008006" key="4">
    <source>
        <dbReference type="Google" id="ProtNLM"/>
    </source>
</evidence>
<evidence type="ECO:0000256" key="1">
    <source>
        <dbReference type="SAM" id="MobiDB-lite"/>
    </source>
</evidence>
<reference evidence="2" key="2">
    <citation type="submission" date="2020-09" db="EMBL/GenBank/DDBJ databases">
        <authorList>
            <person name="Sun Q."/>
            <person name="Zhou Y."/>
        </authorList>
    </citation>
    <scope>NUCLEOTIDE SEQUENCE</scope>
    <source>
        <strain evidence="2">CGMCC 1.15478</strain>
    </source>
</reference>
<name>A0A916UFZ2_9ACTN</name>
<accession>A0A916UFZ2</accession>
<proteinExistence type="predicted"/>